<reference evidence="3" key="1">
    <citation type="submission" date="2017-06" db="EMBL/GenBank/DDBJ databases">
        <authorList>
            <person name="Varghese N."/>
            <person name="Submissions S."/>
        </authorList>
    </citation>
    <scope>NUCLEOTIDE SEQUENCE [LARGE SCALE GENOMIC DNA]</scope>
    <source>
        <strain evidence="3">5C</strain>
    </source>
</reference>
<name>A0A239B9Q6_9BACT</name>
<protein>
    <submittedName>
        <fullName evidence="2">Uncharacterized protein</fullName>
    </submittedName>
</protein>
<proteinExistence type="predicted"/>
<dbReference type="Proteomes" id="UP000198480">
    <property type="component" value="Unassembled WGS sequence"/>
</dbReference>
<evidence type="ECO:0000256" key="1">
    <source>
        <dbReference type="SAM" id="MobiDB-lite"/>
    </source>
</evidence>
<evidence type="ECO:0000313" key="2">
    <source>
        <dbReference type="EMBL" id="SNS03934.1"/>
    </source>
</evidence>
<evidence type="ECO:0000313" key="3">
    <source>
        <dbReference type="Proteomes" id="UP000198480"/>
    </source>
</evidence>
<keyword evidence="3" id="KW-1185">Reference proteome</keyword>
<dbReference type="AlphaFoldDB" id="A0A239B9Q6"/>
<sequence length="52" mass="6035">MKAEGSRMKDSRTKTEDINGGREKEKEVNSNLLSYFDMIFRLEKNNPEGVKL</sequence>
<accession>A0A239B9Q6</accession>
<feature type="region of interest" description="Disordered" evidence="1">
    <location>
        <begin position="1"/>
        <end position="27"/>
    </location>
</feature>
<gene>
    <name evidence="2" type="ORF">SAMN06295967_102188</name>
</gene>
<organism evidence="2 3">
    <name type="scientific">Belliella buryatensis</name>
    <dbReference type="NCBI Taxonomy" id="1500549"/>
    <lineage>
        <taxon>Bacteria</taxon>
        <taxon>Pseudomonadati</taxon>
        <taxon>Bacteroidota</taxon>
        <taxon>Cytophagia</taxon>
        <taxon>Cytophagales</taxon>
        <taxon>Cyclobacteriaceae</taxon>
        <taxon>Belliella</taxon>
    </lineage>
</organism>
<dbReference type="EMBL" id="FZOK01000002">
    <property type="protein sequence ID" value="SNS03934.1"/>
    <property type="molecule type" value="Genomic_DNA"/>
</dbReference>